<keyword evidence="3" id="KW-1185">Reference proteome</keyword>
<sequence>MPINLPPALASGESLVNPFALGASAPRNFSSSLTSASNSALRFEDGPSPIPSVAPYFPSSAIGELRTIPAGSGLSAPAGPSQAVARSAPLRLECHFSDWGSEPCALKASLKKAHPEMDGNEKFTGLVSNYSQALSSSKIAIDAAYFASHDALQAAMGLGTLENSARAAARTIAATQDSSGAIGPRVYEVIDSLQHQIAVQRQVIEGLETDLARSRSAIFETPRPSKISSFFMRNLSVDQEKFLKWEGKEHARKLSLKDAQHANNALMLNLNGAQKALENSRQFLHRTLATHFPLYTMLERAHAACEQGDLSAYAALMSAGESAYPVYFREAIAPHFKRRSGGLITEYSRSNCATALKEINTLLKKTWESASNSYAMAVTAAHLAEGVEFSQWNKAQSQWEDEKRDYNYQMGLYDKAVSNERMGELVATCLSLINFAAAVYEIHRYQGHYVAHFAYTLKKDVTVTTHSDQLGIAGKNQKDVKANADEYLVNNSKQTEEKFWVTSPLFDTVTEAQTWLENTSITPGDSLILNRSFGDTIIKVEQTAHADTARIDCIAKGKMPPGGISREALRELGPQPGGLEARYSEMIKVRGEARRAQQRPLVEPFSIMPAGVDTPSGVSSAPSLDPRSLPTALAGAQRVPSVPFVGPHNPAAISISARSVTAQATGLRMSPAPSAAHQSISFPETPRVQIDSVLPQISDVGRLQPSSALFPAINSHVEKLPPVATMGIDHQRRHKLADAKSKFFEDVGKGVASSPESPMIHNHQALPLPVQAPAISSAGLKAALELVDHDGSGEALSLSGLIASLPAPRDDVLGGRRQTMIVQLSNSSPNAPQENTQAIAPTSLSEAAVAEAIFQAAYPGTHNMIETLRGSTGLISADTHHIRALISRLPQFLGNGILIFLRSDNSVFEMYTEKGEIPVGGVPTGVPHFVIRQNMTNGHYSVIVGSNREMARTEHGYFISGGTVRDIPPSAHSLMQAANLARTGKMLSIDQAIACNGGLIAYAINNARAIEDIIAENTVIAGAREQARANALAAYRAEVYQARPEQVNMMRTTVGATQLSDAGSRPLATDTRVTSSAPSADNFVLSLLSSAERKRKSAASQKVPAGKRALKEIPAEFQEWFDKQIPRDLTGDEINWGPYIVRLRASLSYPKGLNRSMLARILKTDKSNVYRHFAEFDVTLSEQVWFDDQDPQRQAESQPDFVLRLWLDSPISMSQAKLAFLAKVSPSLVSLVVNKSKGDYNVWLQRNLRGALEDVDDAEIQRLWFLWSRPWYMRPSELAELLHRPVGDIYFAMGYVTAKQKAWYAAQTRIDQADVKWLWKHRPMDDKNFKYTTLAGLMRRPPESIKTALRATKYTPEIVDLSSSSSSFSSSEGPLVSGPAMAISATIAQPYTLFENAQPLAPSAPPQAMVNPATRRMIETLLNPTGWASAEAAYVPRLISQLPDFLGDGVLIMIMNDNRVIEAIGAAGGLNLEQVPDHVPHYVIRQNAEQNHYSVILDHNNTLARTDDGYFVTGGTAHVISDLGYCLPHAALSATLNRVATSDELDHFRARLANFAEQNAENLEPLVDDVTRNYIIADAIATREAMEEQAKALAAYETQAHPEMADQPNRNRLAVGRPTSSGVSHLASTRATATSLVAGEQQSGDTLVIPNRRGRYLPSTQDALGKLVRKGVPEPVMTWFNKEDKRDMSGADKLLGRYIRRLRLSPHYLAATTPYLLARLIGTETHVICTALLYFDVLPSQHSWFARQDVRKPEETLPQYIRQLWTNRPVGDVCFTEATVAGLLGIPTLQVVNALTLPDRPLYLEQWYSMQLGMSENSERAFILRSWRDRPENFAQWHLNRKNSSANYSDMSIRSPVRSVPGLLDLDGLEPEYLDVEGLDLDGLEPEYLDVEGLDLNGLEPEYFDVESFAPDDNELNEIAMNYLALNELAPEYLDLEDLNLENFDLENVALSDLVAAPLALDHIDLNELDLELEPGALDDLHLARDPEEIALDQIALTYHALKDLNANALALERSDPNNLDVDFDLDPGAPDELSLNRDADEIALNDLACDLDDFADLIGVTRTAVRKALGLDLVTPMQWAWFKDQDPLDLSKESLLEYIQRLSASNPPNMLRMELASMIGVARGVVARALNKPSGDIATWLAENRNPALPPGDPAEILRLSKLPSYPKSLLPSGFARLLGVPVREVCDAIADLTPEQRAWYDAQLPEHKNDVMALWNRRPKDQPYFSRFSLAGLMGRPPESIRSVLKARKIADSYIQPKHKKWFEEQINWDPSKELRAIYLHRMWNMRDVTDKTFSKSVLARLTGIKYQAVIDDLRKPPPSVAQQQRRSLYPSVIARNRAQPPCSDPGNSD</sequence>
<organism evidence="2 3">
    <name type="scientific">Glaciimonas immobilis</name>
    <dbReference type="NCBI Taxonomy" id="728004"/>
    <lineage>
        <taxon>Bacteria</taxon>
        <taxon>Pseudomonadati</taxon>
        <taxon>Pseudomonadota</taxon>
        <taxon>Betaproteobacteria</taxon>
        <taxon>Burkholderiales</taxon>
        <taxon>Oxalobacteraceae</taxon>
        <taxon>Glaciimonas</taxon>
    </lineage>
</organism>
<comment type="caution">
    <text evidence="2">The sequence shown here is derived from an EMBL/GenBank/DDBJ whole genome shotgun (WGS) entry which is preliminary data.</text>
</comment>
<name>A0A840RU58_9BURK</name>
<dbReference type="RefSeq" id="WP_168056347.1">
    <property type="nucleotide sequence ID" value="NZ_JAAOZT010000009.1"/>
</dbReference>
<evidence type="ECO:0000256" key="1">
    <source>
        <dbReference type="SAM" id="MobiDB-lite"/>
    </source>
</evidence>
<reference evidence="2 3" key="1">
    <citation type="submission" date="2020-08" db="EMBL/GenBank/DDBJ databases">
        <title>Genomic Encyclopedia of Type Strains, Phase IV (KMG-IV): sequencing the most valuable type-strain genomes for metagenomic binning, comparative biology and taxonomic classification.</title>
        <authorList>
            <person name="Goeker M."/>
        </authorList>
    </citation>
    <scope>NUCLEOTIDE SEQUENCE [LARGE SCALE GENOMIC DNA]</scope>
    <source>
        <strain evidence="2 3">DSM 23240</strain>
    </source>
</reference>
<feature type="region of interest" description="Disordered" evidence="1">
    <location>
        <begin position="2318"/>
        <end position="2352"/>
    </location>
</feature>
<evidence type="ECO:0000313" key="3">
    <source>
        <dbReference type="Proteomes" id="UP000571084"/>
    </source>
</evidence>
<protein>
    <submittedName>
        <fullName evidence="2">Uncharacterized protein</fullName>
    </submittedName>
</protein>
<dbReference type="EMBL" id="JACHHQ010000003">
    <property type="protein sequence ID" value="MBB5200009.1"/>
    <property type="molecule type" value="Genomic_DNA"/>
</dbReference>
<proteinExistence type="predicted"/>
<accession>A0A840RU58</accession>
<gene>
    <name evidence="2" type="ORF">HNR39_001841</name>
</gene>
<evidence type="ECO:0000313" key="2">
    <source>
        <dbReference type="EMBL" id="MBB5200009.1"/>
    </source>
</evidence>
<dbReference type="Proteomes" id="UP000571084">
    <property type="component" value="Unassembled WGS sequence"/>
</dbReference>